<dbReference type="InterPro" id="IPR011011">
    <property type="entry name" value="Znf_FYVE_PHD"/>
</dbReference>
<evidence type="ECO:0000256" key="1">
    <source>
        <dbReference type="ARBA" id="ARBA00004123"/>
    </source>
</evidence>
<evidence type="ECO:0000313" key="10">
    <source>
        <dbReference type="RefSeq" id="XP_034243952.1"/>
    </source>
</evidence>
<dbReference type="Gene3D" id="3.30.40.10">
    <property type="entry name" value="Zinc/RING finger domain, C3HC4 (zinc finger)"/>
    <property type="match status" value="1"/>
</dbReference>
<evidence type="ECO:0000256" key="2">
    <source>
        <dbReference type="ARBA" id="ARBA00022723"/>
    </source>
</evidence>
<dbReference type="InterPro" id="IPR001965">
    <property type="entry name" value="Znf_PHD"/>
</dbReference>
<dbReference type="AlphaFoldDB" id="A0A6P8ZA28"/>
<dbReference type="GO" id="GO:0048188">
    <property type="term" value="C:Set1C/COMPASS complex"/>
    <property type="evidence" value="ECO:0007669"/>
    <property type="project" value="InterPro"/>
</dbReference>
<dbReference type="GO" id="GO:0008270">
    <property type="term" value="F:zinc ion binding"/>
    <property type="evidence" value="ECO:0007669"/>
    <property type="project" value="UniProtKB-KW"/>
</dbReference>
<protein>
    <submittedName>
        <fullName evidence="10">Inactive histone-lysine N-methyltransferase 2E-like isoform X1</fullName>
    </submittedName>
</protein>
<evidence type="ECO:0000256" key="7">
    <source>
        <dbReference type="SAM" id="SignalP"/>
    </source>
</evidence>
<keyword evidence="6" id="KW-0175">Coiled coil</keyword>
<dbReference type="InterPro" id="IPR013083">
    <property type="entry name" value="Znf_RING/FYVE/PHD"/>
</dbReference>
<dbReference type="SMART" id="SM00249">
    <property type="entry name" value="PHD"/>
    <property type="match status" value="1"/>
</dbReference>
<dbReference type="SUPFAM" id="SSF57903">
    <property type="entry name" value="FYVE/PHD zinc finger"/>
    <property type="match status" value="1"/>
</dbReference>
<keyword evidence="7" id="KW-0732">Signal</keyword>
<dbReference type="PANTHER" id="PTHR46174">
    <property type="entry name" value="CXXC-TYPE ZINC FINGER PROTEIN 1"/>
    <property type="match status" value="1"/>
</dbReference>
<dbReference type="RefSeq" id="XP_034243952.1">
    <property type="nucleotide sequence ID" value="XM_034388061.1"/>
</dbReference>
<evidence type="ECO:0000313" key="9">
    <source>
        <dbReference type="Proteomes" id="UP000515158"/>
    </source>
</evidence>
<dbReference type="InterPro" id="IPR019787">
    <property type="entry name" value="Znf_PHD-finger"/>
</dbReference>
<gene>
    <name evidence="10" type="primary">LOC117646821</name>
</gene>
<evidence type="ECO:0000256" key="3">
    <source>
        <dbReference type="ARBA" id="ARBA00022771"/>
    </source>
</evidence>
<keyword evidence="4" id="KW-0862">Zinc</keyword>
<feature type="coiled-coil region" evidence="6">
    <location>
        <begin position="121"/>
        <end position="155"/>
    </location>
</feature>
<dbReference type="OrthoDB" id="784962at2759"/>
<dbReference type="KEGG" id="tpal:117646821"/>
<comment type="subcellular location">
    <subcellularLocation>
        <location evidence="1">Nucleus</location>
    </subcellularLocation>
</comment>
<dbReference type="InParanoid" id="A0A6P8ZA28"/>
<dbReference type="GeneID" id="117646821"/>
<feature type="domain" description="Zinc finger PHD-type" evidence="8">
    <location>
        <begin position="8"/>
        <end position="51"/>
    </location>
</feature>
<proteinExistence type="predicted"/>
<evidence type="ECO:0000256" key="6">
    <source>
        <dbReference type="SAM" id="Coils"/>
    </source>
</evidence>
<reference evidence="10" key="1">
    <citation type="submission" date="2025-08" db="UniProtKB">
        <authorList>
            <consortium name="RefSeq"/>
        </authorList>
    </citation>
    <scope>IDENTIFICATION</scope>
    <source>
        <tissue evidence="10">Total insect</tissue>
    </source>
</reference>
<keyword evidence="2" id="KW-0479">Metal-binding</keyword>
<dbReference type="GO" id="GO:0045893">
    <property type="term" value="P:positive regulation of DNA-templated transcription"/>
    <property type="evidence" value="ECO:0007669"/>
    <property type="project" value="TreeGrafter"/>
</dbReference>
<dbReference type="Pfam" id="PF00628">
    <property type="entry name" value="PHD"/>
    <property type="match status" value="1"/>
</dbReference>
<organism evidence="10">
    <name type="scientific">Thrips palmi</name>
    <name type="common">Melon thrips</name>
    <dbReference type="NCBI Taxonomy" id="161013"/>
    <lineage>
        <taxon>Eukaryota</taxon>
        <taxon>Metazoa</taxon>
        <taxon>Ecdysozoa</taxon>
        <taxon>Arthropoda</taxon>
        <taxon>Hexapoda</taxon>
        <taxon>Insecta</taxon>
        <taxon>Pterygota</taxon>
        <taxon>Neoptera</taxon>
        <taxon>Paraneoptera</taxon>
        <taxon>Thysanoptera</taxon>
        <taxon>Terebrantia</taxon>
        <taxon>Thripoidea</taxon>
        <taxon>Thripidae</taxon>
        <taxon>Thrips</taxon>
    </lineage>
</organism>
<feature type="chain" id="PRO_5027538527" evidence="7">
    <location>
        <begin position="23"/>
        <end position="172"/>
    </location>
</feature>
<keyword evidence="3" id="KW-0863">Zinc-finger</keyword>
<evidence type="ECO:0000256" key="5">
    <source>
        <dbReference type="ARBA" id="ARBA00023242"/>
    </source>
</evidence>
<evidence type="ECO:0000256" key="4">
    <source>
        <dbReference type="ARBA" id="ARBA00022833"/>
    </source>
</evidence>
<dbReference type="InterPro" id="IPR037869">
    <property type="entry name" value="Spp1/CFP1"/>
</dbReference>
<keyword evidence="5" id="KW-0539">Nucleus</keyword>
<evidence type="ECO:0000259" key="8">
    <source>
        <dbReference type="SMART" id="SM00249"/>
    </source>
</evidence>
<keyword evidence="9" id="KW-1185">Reference proteome</keyword>
<accession>A0A6P8ZA28</accession>
<name>A0A6P8ZA28_THRPL</name>
<dbReference type="Proteomes" id="UP000515158">
    <property type="component" value="Unplaced"/>
</dbReference>
<sequence>MRFLHLSLCLFIFRRFMICCDGCDQWFHGTCVGMTKKQSKETDQWFCYACQSCRKWHADTIQRLTILERRIEALIPNCVDPPKETNNAKRGDEMPTLLNCKYLEETLTKVCQDNLRIKLEIDSLKLKCTGTTAEREGLEENKTMLELQLKQLGEQHAKVCQVLPHYVIHACV</sequence>
<feature type="signal peptide" evidence="7">
    <location>
        <begin position="1"/>
        <end position="22"/>
    </location>
</feature>
<dbReference type="PANTHER" id="PTHR46174:SF1">
    <property type="entry name" value="CXXC-TYPE ZINC FINGER PROTEIN 1"/>
    <property type="match status" value="1"/>
</dbReference>